<protein>
    <submittedName>
        <fullName evidence="1">Ferrous iron transport protein A</fullName>
    </submittedName>
</protein>
<sequence length="75" mass="8219">MKKKLSDMDYNEKGAVTEIESDLRKRVAGMGIRVGKTLRMVTKQPIKGPVDVVVEGAETSLGLDMAEKIVVEVTK</sequence>
<gene>
    <name evidence="1" type="ORF">C4B59_10180</name>
</gene>
<evidence type="ECO:0000313" key="2">
    <source>
        <dbReference type="Proteomes" id="UP000248329"/>
    </source>
</evidence>
<accession>A0AC61L200</accession>
<dbReference type="Proteomes" id="UP000248329">
    <property type="component" value="Unassembled WGS sequence"/>
</dbReference>
<name>A0AC61L200_9EURY</name>
<evidence type="ECO:0000313" key="1">
    <source>
        <dbReference type="EMBL" id="PXF59986.1"/>
    </source>
</evidence>
<dbReference type="EMBL" id="PQXF01000020">
    <property type="protein sequence ID" value="PXF59986.1"/>
    <property type="molecule type" value="Genomic_DNA"/>
</dbReference>
<reference evidence="1" key="1">
    <citation type="submission" date="2018-01" db="EMBL/GenBank/DDBJ databases">
        <authorList>
            <person name="Krukenberg V."/>
        </authorList>
    </citation>
    <scope>NUCLEOTIDE SEQUENCE</scope>
    <source>
        <strain evidence="1">E20ANME2</strain>
    </source>
</reference>
<comment type="caution">
    <text evidence="1">The sequence shown here is derived from an EMBL/GenBank/DDBJ whole genome shotgun (WGS) entry which is preliminary data.</text>
</comment>
<proteinExistence type="predicted"/>
<organism evidence="1 2">
    <name type="scientific">Candidatus Methanogaster sp</name>
    <dbReference type="NCBI Taxonomy" id="3386292"/>
    <lineage>
        <taxon>Archaea</taxon>
        <taxon>Methanobacteriati</taxon>
        <taxon>Methanobacteriota</taxon>
        <taxon>Stenosarchaea group</taxon>
        <taxon>Methanomicrobia</taxon>
        <taxon>Methanosarcinales</taxon>
        <taxon>ANME-2 cluster</taxon>
        <taxon>Candidatus Methanogasteraceae</taxon>
        <taxon>Candidatus Methanogaster</taxon>
    </lineage>
</organism>